<dbReference type="Gene3D" id="3.90.920.10">
    <property type="entry name" value="DNA primase, PRIM domain"/>
    <property type="match status" value="1"/>
</dbReference>
<sequence length="311" mass="35994">MAKQKERHQIIIEGHTVDITHPTKVLWPKKNITKLQYLQYLIEISPYLLPFLSDRHLTVIRYPNGVHQEPFYQKSCPSYAPGFVETDLHEDIDYILCNNLPTLVWLGNQGAIDLHVPFNTNLSQYPSEIVMDLDPPSRKEFNLAVEGVLMMKEIFDKLDLISFVKTSGNKGIQVYIPLPEDTYTYDDTRIFTEFIANYLTSKEPKWFTTERMKKKRDNRLYVDYLQHAAGKTIICPYSLRGNDEALVATPLFWEELNSTLKPTQFPMESILERVGSKGNPFEDFEAIKGDQDFSRVMEIVKNLPLNPTKGL</sequence>
<feature type="domain" description="DNA ligase D polymerase" evidence="1">
    <location>
        <begin position="33"/>
        <end position="281"/>
    </location>
</feature>
<dbReference type="PANTHER" id="PTHR42705">
    <property type="entry name" value="BIFUNCTIONAL NON-HOMOLOGOUS END JOINING PROTEIN LIGD"/>
    <property type="match status" value="1"/>
</dbReference>
<dbReference type="PANTHER" id="PTHR42705:SF2">
    <property type="entry name" value="BIFUNCTIONAL NON-HOMOLOGOUS END JOINING PROTEIN LIGD"/>
    <property type="match status" value="1"/>
</dbReference>
<evidence type="ECO:0000313" key="2">
    <source>
        <dbReference type="EMBL" id="MBM7615726.1"/>
    </source>
</evidence>
<gene>
    <name evidence="2" type="ORF">JOC73_002300</name>
</gene>
<protein>
    <submittedName>
        <fullName evidence="2">Bifunctional non-homologous end joining protein LigD</fullName>
        <ecNumber evidence="2">6.5.1.1</ecNumber>
    </submittedName>
</protein>
<evidence type="ECO:0000259" key="1">
    <source>
        <dbReference type="Pfam" id="PF21686"/>
    </source>
</evidence>
<dbReference type="InterPro" id="IPR052171">
    <property type="entry name" value="NHEJ_LigD"/>
</dbReference>
<comment type="caution">
    <text evidence="2">The sequence shown here is derived from an EMBL/GenBank/DDBJ whole genome shotgun (WGS) entry which is preliminary data.</text>
</comment>
<organism evidence="2 3">
    <name type="scientific">Alkaliphilus hydrothermalis</name>
    <dbReference type="NCBI Taxonomy" id="1482730"/>
    <lineage>
        <taxon>Bacteria</taxon>
        <taxon>Bacillati</taxon>
        <taxon>Bacillota</taxon>
        <taxon>Clostridia</taxon>
        <taxon>Peptostreptococcales</taxon>
        <taxon>Natronincolaceae</taxon>
        <taxon>Alkaliphilus</taxon>
    </lineage>
</organism>
<dbReference type="GO" id="GO:0003910">
    <property type="term" value="F:DNA ligase (ATP) activity"/>
    <property type="evidence" value="ECO:0007669"/>
    <property type="project" value="UniProtKB-EC"/>
</dbReference>
<keyword evidence="2" id="KW-0436">Ligase</keyword>
<dbReference type="Pfam" id="PF21686">
    <property type="entry name" value="LigD_Prim-Pol"/>
    <property type="match status" value="1"/>
</dbReference>
<dbReference type="EC" id="6.5.1.1" evidence="2"/>
<proteinExistence type="predicted"/>
<dbReference type="Proteomes" id="UP001314796">
    <property type="component" value="Unassembled WGS sequence"/>
</dbReference>
<dbReference type="InterPro" id="IPR014145">
    <property type="entry name" value="LigD_pol_dom"/>
</dbReference>
<dbReference type="NCBIfam" id="TIGR02778">
    <property type="entry name" value="ligD_pol"/>
    <property type="match status" value="1"/>
</dbReference>
<evidence type="ECO:0000313" key="3">
    <source>
        <dbReference type="Proteomes" id="UP001314796"/>
    </source>
</evidence>
<reference evidence="2 3" key="1">
    <citation type="submission" date="2021-01" db="EMBL/GenBank/DDBJ databases">
        <title>Genomic Encyclopedia of Type Strains, Phase IV (KMG-IV): sequencing the most valuable type-strain genomes for metagenomic binning, comparative biology and taxonomic classification.</title>
        <authorList>
            <person name="Goeker M."/>
        </authorList>
    </citation>
    <scope>NUCLEOTIDE SEQUENCE [LARGE SCALE GENOMIC DNA]</scope>
    <source>
        <strain evidence="2 3">DSM 25890</strain>
    </source>
</reference>
<accession>A0ABS2NSB6</accession>
<dbReference type="EMBL" id="JAFBEE010000016">
    <property type="protein sequence ID" value="MBM7615726.1"/>
    <property type="molecule type" value="Genomic_DNA"/>
</dbReference>
<keyword evidence="3" id="KW-1185">Reference proteome</keyword>
<dbReference type="RefSeq" id="WP_204403249.1">
    <property type="nucleotide sequence ID" value="NZ_JAFBEE010000016.1"/>
</dbReference>
<name>A0ABS2NSB6_9FIRM</name>